<name>F4ZKY0_9BBAC</name>
<evidence type="ECO:0000313" key="2">
    <source>
        <dbReference type="Proteomes" id="UP000203549"/>
    </source>
</evidence>
<accession>F4ZKY0</accession>
<organism evidence="1 2">
    <name type="scientific">Clostera anachoreta granulovirus</name>
    <dbReference type="NCBI Taxonomy" id="283675"/>
    <lineage>
        <taxon>Viruses</taxon>
        <taxon>Viruses incertae sedis</taxon>
        <taxon>Naldaviricetes</taxon>
        <taxon>Lefavirales</taxon>
        <taxon>Baculoviridae</taxon>
        <taxon>Betabaculovirus</taxon>
        <taxon>Betabaculovirus clanachoretae</taxon>
    </lineage>
</organism>
<dbReference type="EMBL" id="HQ116624">
    <property type="protein sequence ID" value="AEB00391.1"/>
    <property type="molecule type" value="Genomic_DNA"/>
</dbReference>
<reference evidence="1 2" key="1">
    <citation type="journal article" date="2011" name="Arch. Virol.">
        <title>Genomic sequencing and analysis of Clostera anachoreta granulovirus.</title>
        <authorList>
            <person name="Liang Z."/>
            <person name="Zhang X."/>
            <person name="Yin X."/>
            <person name="Cao S."/>
            <person name="Xu F."/>
        </authorList>
    </citation>
    <scope>NUCLEOTIDE SEQUENCE [LARGE SCALE GENOMIC DNA]</scope>
    <source>
        <strain evidence="1">ClanGV-HBHN</strain>
    </source>
</reference>
<dbReference type="OrthoDB" id="23416at10239"/>
<dbReference type="KEGG" id="vg:10722984"/>
<dbReference type="Proteomes" id="UP000203549">
    <property type="component" value="Segment"/>
</dbReference>
<dbReference type="GeneID" id="10722984"/>
<dbReference type="RefSeq" id="YP_004376311.1">
    <property type="nucleotide sequence ID" value="NC_015398.1"/>
</dbReference>
<sequence>MNKNAHEMGVDITRTMGLDLKAPQSKFYTMIEDGRENVNIFDYVMKIITKTDLLKNDTADFMCEEPVLLTPVYKLCHEELLMLMWNTKYAESAFLPEKWRAVMVSRCNFCDTLGLQRSEDTFRHHEVHDYDDVNKLWLLVFDRSNYCEMCRHALYDIETCELV</sequence>
<protein>
    <submittedName>
        <fullName evidence="1">Uncharacterized protein</fullName>
    </submittedName>
</protein>
<evidence type="ECO:0000313" key="1">
    <source>
        <dbReference type="EMBL" id="AEB00391.1"/>
    </source>
</evidence>
<proteinExistence type="predicted"/>
<keyword evidence="2" id="KW-1185">Reference proteome</keyword>